<evidence type="ECO:0000313" key="3">
    <source>
        <dbReference type="Proteomes" id="UP000432015"/>
    </source>
</evidence>
<proteinExistence type="predicted"/>
<feature type="transmembrane region" description="Helical" evidence="1">
    <location>
        <begin position="30"/>
        <end position="49"/>
    </location>
</feature>
<name>A0A7K1L1N3_9ACTN</name>
<dbReference type="Proteomes" id="UP000432015">
    <property type="component" value="Unassembled WGS sequence"/>
</dbReference>
<keyword evidence="1" id="KW-0472">Membrane</keyword>
<organism evidence="2 3">
    <name type="scientific">Actinomadura litoris</name>
    <dbReference type="NCBI Taxonomy" id="2678616"/>
    <lineage>
        <taxon>Bacteria</taxon>
        <taxon>Bacillati</taxon>
        <taxon>Actinomycetota</taxon>
        <taxon>Actinomycetes</taxon>
        <taxon>Streptosporangiales</taxon>
        <taxon>Thermomonosporaceae</taxon>
        <taxon>Actinomadura</taxon>
    </lineage>
</organism>
<feature type="transmembrane region" description="Helical" evidence="1">
    <location>
        <begin position="6"/>
        <end position="23"/>
    </location>
</feature>
<evidence type="ECO:0000313" key="2">
    <source>
        <dbReference type="EMBL" id="MUN38368.1"/>
    </source>
</evidence>
<dbReference type="EMBL" id="WOFH01000005">
    <property type="protein sequence ID" value="MUN38368.1"/>
    <property type="molecule type" value="Genomic_DNA"/>
</dbReference>
<comment type="caution">
    <text evidence="2">The sequence shown here is derived from an EMBL/GenBank/DDBJ whole genome shotgun (WGS) entry which is preliminary data.</text>
</comment>
<evidence type="ECO:0000256" key="1">
    <source>
        <dbReference type="SAM" id="Phobius"/>
    </source>
</evidence>
<feature type="transmembrane region" description="Helical" evidence="1">
    <location>
        <begin position="69"/>
        <end position="86"/>
    </location>
</feature>
<keyword evidence="1" id="KW-1133">Transmembrane helix</keyword>
<protein>
    <submittedName>
        <fullName evidence="2">Uncharacterized protein</fullName>
    </submittedName>
</protein>
<keyword evidence="1" id="KW-0812">Transmembrane</keyword>
<dbReference type="AlphaFoldDB" id="A0A7K1L1N3"/>
<reference evidence="2 3" key="1">
    <citation type="submission" date="2019-11" db="EMBL/GenBank/DDBJ databases">
        <authorList>
            <person name="Cao P."/>
        </authorList>
    </citation>
    <scope>NUCLEOTIDE SEQUENCE [LARGE SCALE GENOMIC DNA]</scope>
    <source>
        <strain evidence="2 3">NEAU-AAG5</strain>
    </source>
</reference>
<gene>
    <name evidence="2" type="ORF">GNZ18_17410</name>
</gene>
<keyword evidence="3" id="KW-1185">Reference proteome</keyword>
<sequence>MLGRYGRAVATGFVTLVLLDILVQSGHSLWFELVVLLWWAALVANGWFLAGGRNAWAGWSGAGAVRGQLAVALAATLPVLLALGLLRYDAATIGGSLADARRTGDCAKALRAERDIWFGDRLADSPLAADAERTARACRELGRAKADLTTALTGDTGALRRGFDGLASVLAHEPGHRRMVEVVLDGFLRGLPARDHCDTVLVTDWLGARRASHDALDRSVATVARTAPAALIGCGDQLMSAKEWATARIQYQNLLARYPGFARAAEAREGVRKATLAIELAQVTRLLEESDDATDLETGYCADPVKYSGAPRYRKGADKAYFTGDSEYVGKLPGSWKTGDAAKASLVVCVGEKGMGERVQTCPYEPESGSGGITNVTFRKIAVPVRVYELRTGKRVIDRKLQIGGSSCPSRIHYQSFLSGGPPPDEMYVDASTSDIRGAFQSLVSR</sequence>
<accession>A0A7K1L1N3</accession>